<evidence type="ECO:0000256" key="1">
    <source>
        <dbReference type="ARBA" id="ARBA00022737"/>
    </source>
</evidence>
<dbReference type="PANTHER" id="PTHR24134">
    <property type="entry name" value="ANKYRIN REPEAT-CONTAINING PROTEIN DDB_G0279043"/>
    <property type="match status" value="1"/>
</dbReference>
<dbReference type="STRING" id="1263082.A0A068S987"/>
<dbReference type="SMART" id="SM00248">
    <property type="entry name" value="ANK"/>
    <property type="match status" value="3"/>
</dbReference>
<keyword evidence="1" id="KW-0677">Repeat</keyword>
<evidence type="ECO:0000256" key="4">
    <source>
        <dbReference type="SAM" id="MobiDB-lite"/>
    </source>
</evidence>
<keyword evidence="2 3" id="KW-0040">ANK repeat</keyword>
<dbReference type="Pfam" id="PF12796">
    <property type="entry name" value="Ank_2"/>
    <property type="match status" value="1"/>
</dbReference>
<dbReference type="Gene3D" id="1.25.40.20">
    <property type="entry name" value="Ankyrin repeat-containing domain"/>
    <property type="match status" value="1"/>
</dbReference>
<proteinExistence type="predicted"/>
<dbReference type="PANTHER" id="PTHR24134:SF9">
    <property type="entry name" value="ANKYRIN REPEAT AND SOCS BOX PROTEIN 8"/>
    <property type="match status" value="1"/>
</dbReference>
<dbReference type="InterPro" id="IPR002110">
    <property type="entry name" value="Ankyrin_rpt"/>
</dbReference>
<dbReference type="OrthoDB" id="9995210at2759"/>
<feature type="repeat" description="ANK" evidence="3">
    <location>
        <begin position="77"/>
        <end position="114"/>
    </location>
</feature>
<sequence>MDDQEGATHNEIMLAACRNDQDDLLKEMLNSDDVDYNFVDGIGDGALHYAAKYGSLSCLELLVTLKAIDLNMRDRIDQDTPLHKAVQYKEDYDIAIAMVDQLLEAGADPRIENKAKMTPPMMVDPKDEDMKELFDQAMAAYEVDDSDIADDEYPEDIDDDQLSE</sequence>
<dbReference type="InterPro" id="IPR036770">
    <property type="entry name" value="Ankyrin_rpt-contain_sf"/>
</dbReference>
<dbReference type="VEuPathDB" id="FungiDB:LCOR_08730.1"/>
<evidence type="ECO:0000256" key="2">
    <source>
        <dbReference type="ARBA" id="ARBA00023043"/>
    </source>
</evidence>
<dbReference type="PROSITE" id="PS50088">
    <property type="entry name" value="ANK_REPEAT"/>
    <property type="match status" value="1"/>
</dbReference>
<dbReference type="Proteomes" id="UP000027586">
    <property type="component" value="Unassembled WGS sequence"/>
</dbReference>
<protein>
    <submittedName>
        <fullName evidence="5">Unnamed protein product</fullName>
    </submittedName>
</protein>
<accession>A0A068S987</accession>
<feature type="region of interest" description="Disordered" evidence="4">
    <location>
        <begin position="145"/>
        <end position="164"/>
    </location>
</feature>
<dbReference type="EMBL" id="CBTN010000050">
    <property type="protein sequence ID" value="CDH57831.1"/>
    <property type="molecule type" value="Genomic_DNA"/>
</dbReference>
<reference evidence="5" key="1">
    <citation type="submission" date="2013-08" db="EMBL/GenBank/DDBJ databases">
        <title>Gene expansion shapes genome architecture in the human pathogen Lichtheimia corymbifera: an evolutionary genomics analysis in the ancient terrestrial Mucorales (Mucoromycotina).</title>
        <authorList>
            <person name="Schwartze V.U."/>
            <person name="Winter S."/>
            <person name="Shelest E."/>
            <person name="Marcet-Houben M."/>
            <person name="Horn F."/>
            <person name="Wehner S."/>
            <person name="Hoffmann K."/>
            <person name="Riege K."/>
            <person name="Sammeth M."/>
            <person name="Nowrousian M."/>
            <person name="Valiante V."/>
            <person name="Linde J."/>
            <person name="Jacobsen I.D."/>
            <person name="Marz M."/>
            <person name="Brakhage A.A."/>
            <person name="Gabaldon T."/>
            <person name="Bocker S."/>
            <person name="Voigt K."/>
        </authorList>
    </citation>
    <scope>NUCLEOTIDE SEQUENCE [LARGE SCALE GENOMIC DNA]</scope>
    <source>
        <strain evidence="5">FSU 9682</strain>
    </source>
</reference>
<organism evidence="5 6">
    <name type="scientific">Lichtheimia corymbifera JMRC:FSU:9682</name>
    <dbReference type="NCBI Taxonomy" id="1263082"/>
    <lineage>
        <taxon>Eukaryota</taxon>
        <taxon>Fungi</taxon>
        <taxon>Fungi incertae sedis</taxon>
        <taxon>Mucoromycota</taxon>
        <taxon>Mucoromycotina</taxon>
        <taxon>Mucoromycetes</taxon>
        <taxon>Mucorales</taxon>
        <taxon>Lichtheimiaceae</taxon>
        <taxon>Lichtheimia</taxon>
    </lineage>
</organism>
<evidence type="ECO:0000313" key="5">
    <source>
        <dbReference type="EMBL" id="CDH57831.1"/>
    </source>
</evidence>
<comment type="caution">
    <text evidence="5">The sequence shown here is derived from an EMBL/GenBank/DDBJ whole genome shotgun (WGS) entry which is preliminary data.</text>
</comment>
<dbReference type="AlphaFoldDB" id="A0A068S987"/>
<name>A0A068S987_9FUNG</name>
<keyword evidence="6" id="KW-1185">Reference proteome</keyword>
<evidence type="ECO:0000313" key="6">
    <source>
        <dbReference type="Proteomes" id="UP000027586"/>
    </source>
</evidence>
<gene>
    <name evidence="5" type="ORF">LCOR_08730.1</name>
</gene>
<dbReference type="SUPFAM" id="SSF48403">
    <property type="entry name" value="Ankyrin repeat"/>
    <property type="match status" value="1"/>
</dbReference>
<evidence type="ECO:0000256" key="3">
    <source>
        <dbReference type="PROSITE-ProRule" id="PRU00023"/>
    </source>
</evidence>